<dbReference type="SMART" id="SM00318">
    <property type="entry name" value="SNc"/>
    <property type="match status" value="1"/>
</dbReference>
<organism evidence="5 6">
    <name type="scientific">Dongia soli</name>
    <dbReference type="NCBI Taxonomy" id="600628"/>
    <lineage>
        <taxon>Bacteria</taxon>
        <taxon>Pseudomonadati</taxon>
        <taxon>Pseudomonadota</taxon>
        <taxon>Alphaproteobacteria</taxon>
        <taxon>Rhodospirillales</taxon>
        <taxon>Dongiaceae</taxon>
        <taxon>Dongia</taxon>
    </lineage>
</organism>
<keyword evidence="6" id="KW-1185">Reference proteome</keyword>
<reference evidence="5 6" key="1">
    <citation type="journal article" date="2016" name="Antonie Van Leeuwenhoek">
        <title>Dongia soli sp. nov., isolated from soil from Dokdo, Korea.</title>
        <authorList>
            <person name="Kim D.U."/>
            <person name="Lee H."/>
            <person name="Kim H."/>
            <person name="Kim S.G."/>
            <person name="Ka J.O."/>
        </authorList>
    </citation>
    <scope>NUCLEOTIDE SEQUENCE [LARGE SCALE GENOMIC DNA]</scope>
    <source>
        <strain evidence="5 6">D78</strain>
    </source>
</reference>
<name>A0ABU5EH58_9PROT</name>
<protein>
    <submittedName>
        <fullName evidence="5">Thermonuclease family protein</fullName>
    </submittedName>
</protein>
<feature type="region of interest" description="Disordered" evidence="1">
    <location>
        <begin position="37"/>
        <end position="56"/>
    </location>
</feature>
<proteinExistence type="predicted"/>
<dbReference type="SUPFAM" id="SSF50199">
    <property type="entry name" value="Staphylococcal nuclease"/>
    <property type="match status" value="1"/>
</dbReference>
<evidence type="ECO:0000256" key="1">
    <source>
        <dbReference type="SAM" id="MobiDB-lite"/>
    </source>
</evidence>
<dbReference type="EMBL" id="JAXCLW010000012">
    <property type="protein sequence ID" value="MDY0885677.1"/>
    <property type="molecule type" value="Genomic_DNA"/>
</dbReference>
<evidence type="ECO:0000313" key="5">
    <source>
        <dbReference type="EMBL" id="MDY0885677.1"/>
    </source>
</evidence>
<feature type="transmembrane region" description="Helical" evidence="2">
    <location>
        <begin position="216"/>
        <end position="236"/>
    </location>
</feature>
<keyword evidence="2" id="KW-1133">Transmembrane helix</keyword>
<dbReference type="Proteomes" id="UP001279642">
    <property type="component" value="Unassembled WGS sequence"/>
</dbReference>
<dbReference type="InterPro" id="IPR035437">
    <property type="entry name" value="SNase_OB-fold_sf"/>
</dbReference>
<feature type="domain" description="TNase-like" evidence="4">
    <location>
        <begin position="74"/>
        <end position="189"/>
    </location>
</feature>
<dbReference type="RefSeq" id="WP_379991240.1">
    <property type="nucleotide sequence ID" value="NZ_JBHSMB010000017.1"/>
</dbReference>
<accession>A0ABU5EH58</accession>
<dbReference type="InterPro" id="IPR016071">
    <property type="entry name" value="Staphylococal_nuclease_OB-fold"/>
</dbReference>
<sequence length="367" mass="38963">MQLQQKLPKERAVTVAAQSVLAVGLTLALASSPALAKKKPADEPPAPKAAPVGAVDGAPLGAVSTTSIEGTPTVIDGDTLRFGDRLVRLYGIAAPDIDSAKGPDARVALDEIVDHQRVACTEADRTRDGMSIAICKAGNTDLAEAMLQRGEAAVYRAGNNATAEEQALGGRYDAAELVARQMAVGLWMKAEKPAAPPAKAEPAPEPWIDRGVIRDWIVAAPIVLLTFVGLLLLGLLGNRQRRLELLDQRRSDTSLLAQILAEVLAIREAAADFVINTSGLNHQAPLPVDHLATLNLPSTPVYVGNAGRAHRLPRDIGVDLVQFHAAHAGITQMLRHAGEIPSENVRTALRKLVDSADMVLERGQKFL</sequence>
<keyword evidence="3" id="KW-0732">Signal</keyword>
<dbReference type="PROSITE" id="PS50830">
    <property type="entry name" value="TNASE_3"/>
    <property type="match status" value="1"/>
</dbReference>
<evidence type="ECO:0000256" key="3">
    <source>
        <dbReference type="SAM" id="SignalP"/>
    </source>
</evidence>
<dbReference type="Pfam" id="PF00565">
    <property type="entry name" value="SNase"/>
    <property type="match status" value="1"/>
</dbReference>
<evidence type="ECO:0000256" key="2">
    <source>
        <dbReference type="SAM" id="Phobius"/>
    </source>
</evidence>
<feature type="chain" id="PRO_5045411753" evidence="3">
    <location>
        <begin position="37"/>
        <end position="367"/>
    </location>
</feature>
<evidence type="ECO:0000313" key="6">
    <source>
        <dbReference type="Proteomes" id="UP001279642"/>
    </source>
</evidence>
<evidence type="ECO:0000259" key="4">
    <source>
        <dbReference type="PROSITE" id="PS50830"/>
    </source>
</evidence>
<feature type="signal peptide" evidence="3">
    <location>
        <begin position="1"/>
        <end position="36"/>
    </location>
</feature>
<gene>
    <name evidence="5" type="ORF">SMD27_22760</name>
</gene>
<dbReference type="Gene3D" id="2.40.50.90">
    <property type="match status" value="1"/>
</dbReference>
<keyword evidence="2" id="KW-0472">Membrane</keyword>
<comment type="caution">
    <text evidence="5">The sequence shown here is derived from an EMBL/GenBank/DDBJ whole genome shotgun (WGS) entry which is preliminary data.</text>
</comment>
<keyword evidence="2" id="KW-0812">Transmembrane</keyword>